<accession>A0A1Y4QIP8</accession>
<evidence type="ECO:0000256" key="2">
    <source>
        <dbReference type="PIRSR" id="PIRSR605754-1"/>
    </source>
</evidence>
<feature type="transmembrane region" description="Helical" evidence="3">
    <location>
        <begin position="20"/>
        <end position="38"/>
    </location>
</feature>
<sequence>MAKHRKSFVERIKPTGFKDLLRRIVLLICVCVFCYSAYNLGSIFLEYKQMDDSNKKIEETYVTEATEEEGAYKKIDFDALLKRNPDVKGWIDIPDTRVSYPILQGETNDTYIHSDIDKKEFRAGSIFIASENENPFVDLNTVIYGHNMNNGSMFNNIKSYTDQEFANEHPYVYIYLPDGTVSRYKVVAAHIIPEKSVLYNTAITDIQAFYEEMLKTSSIEVDFDKTLNNPVITLSTCTSRGSDSGERNVVHAVLDKAGIDPKVDKMEE</sequence>
<keyword evidence="3" id="KW-0812">Transmembrane</keyword>
<dbReference type="SUPFAM" id="SSF63817">
    <property type="entry name" value="Sortase"/>
    <property type="match status" value="1"/>
</dbReference>
<dbReference type="InterPro" id="IPR005754">
    <property type="entry name" value="Sortase"/>
</dbReference>
<keyword evidence="3" id="KW-0472">Membrane</keyword>
<dbReference type="InterPro" id="IPR009835">
    <property type="entry name" value="SrtB"/>
</dbReference>
<evidence type="ECO:0000313" key="4">
    <source>
        <dbReference type="EMBL" id="OUQ05134.1"/>
    </source>
</evidence>
<dbReference type="CDD" id="cd05826">
    <property type="entry name" value="Sortase_B"/>
    <property type="match status" value="1"/>
</dbReference>
<dbReference type="RefSeq" id="WP_087256480.1">
    <property type="nucleotide sequence ID" value="NZ_CAJKXS010000006.1"/>
</dbReference>
<keyword evidence="3" id="KW-1133">Transmembrane helix</keyword>
<dbReference type="EMBL" id="NFLB01000007">
    <property type="protein sequence ID" value="OUQ05134.1"/>
    <property type="molecule type" value="Genomic_DNA"/>
</dbReference>
<gene>
    <name evidence="4" type="ORF">B5E91_07380</name>
</gene>
<evidence type="ECO:0000313" key="5">
    <source>
        <dbReference type="Proteomes" id="UP000196258"/>
    </source>
</evidence>
<comment type="caution">
    <text evidence="4">The sequence shown here is derived from an EMBL/GenBank/DDBJ whole genome shotgun (WGS) entry which is preliminary data.</text>
</comment>
<dbReference type="Gene3D" id="2.40.260.10">
    <property type="entry name" value="Sortase"/>
    <property type="match status" value="1"/>
</dbReference>
<reference evidence="5" key="1">
    <citation type="submission" date="2017-04" db="EMBL/GenBank/DDBJ databases">
        <title>Function of individual gut microbiota members based on whole genome sequencing of pure cultures obtained from chicken caecum.</title>
        <authorList>
            <person name="Medvecky M."/>
            <person name="Cejkova D."/>
            <person name="Polansky O."/>
            <person name="Karasova D."/>
            <person name="Kubasova T."/>
            <person name="Cizek A."/>
            <person name="Rychlik I."/>
        </authorList>
    </citation>
    <scope>NUCLEOTIDE SEQUENCE [LARGE SCALE GENOMIC DNA]</scope>
    <source>
        <strain evidence="5">An149</strain>
    </source>
</reference>
<dbReference type="AlphaFoldDB" id="A0A1Y4QIP8"/>
<evidence type="ECO:0000256" key="3">
    <source>
        <dbReference type="SAM" id="Phobius"/>
    </source>
</evidence>
<dbReference type="Proteomes" id="UP000196258">
    <property type="component" value="Unassembled WGS sequence"/>
</dbReference>
<keyword evidence="1" id="KW-0378">Hydrolase</keyword>
<organism evidence="4 5">
    <name type="scientific">Thomasclavelia spiroformis</name>
    <dbReference type="NCBI Taxonomy" id="29348"/>
    <lineage>
        <taxon>Bacteria</taxon>
        <taxon>Bacillati</taxon>
        <taxon>Bacillota</taxon>
        <taxon>Erysipelotrichia</taxon>
        <taxon>Erysipelotrichales</taxon>
        <taxon>Coprobacillaceae</taxon>
        <taxon>Thomasclavelia</taxon>
    </lineage>
</organism>
<protein>
    <submittedName>
        <fullName evidence="4">SrtB family sortase</fullName>
    </submittedName>
</protein>
<proteinExistence type="predicted"/>
<dbReference type="Pfam" id="PF04203">
    <property type="entry name" value="Sortase"/>
    <property type="match status" value="1"/>
</dbReference>
<dbReference type="GO" id="GO:0016787">
    <property type="term" value="F:hydrolase activity"/>
    <property type="evidence" value="ECO:0007669"/>
    <property type="project" value="UniProtKB-KW"/>
</dbReference>
<feature type="active site" description="Proton donor/acceptor" evidence="2">
    <location>
        <position position="146"/>
    </location>
</feature>
<dbReference type="NCBIfam" id="TIGR03064">
    <property type="entry name" value="sortase_srtB"/>
    <property type="match status" value="1"/>
</dbReference>
<dbReference type="InterPro" id="IPR023365">
    <property type="entry name" value="Sortase_dom-sf"/>
</dbReference>
<feature type="active site" description="Acyl-thioester intermediate" evidence="2">
    <location>
        <position position="237"/>
    </location>
</feature>
<name>A0A1Y4QIP8_9FIRM</name>
<evidence type="ECO:0000256" key="1">
    <source>
        <dbReference type="ARBA" id="ARBA00022801"/>
    </source>
</evidence>